<dbReference type="InterPro" id="IPR000847">
    <property type="entry name" value="LysR_HTH_N"/>
</dbReference>
<keyword evidence="4" id="KW-0804">Transcription</keyword>
<evidence type="ECO:0000256" key="4">
    <source>
        <dbReference type="ARBA" id="ARBA00023163"/>
    </source>
</evidence>
<dbReference type="PROSITE" id="PS50931">
    <property type="entry name" value="HTH_LYSR"/>
    <property type="match status" value="1"/>
</dbReference>
<dbReference type="InterPro" id="IPR036388">
    <property type="entry name" value="WH-like_DNA-bd_sf"/>
</dbReference>
<proteinExistence type="inferred from homology"/>
<comment type="caution">
    <text evidence="6">The sequence shown here is derived from an EMBL/GenBank/DDBJ whole genome shotgun (WGS) entry which is preliminary data.</text>
</comment>
<keyword evidence="2" id="KW-0805">Transcription regulation</keyword>
<dbReference type="SUPFAM" id="SSF53850">
    <property type="entry name" value="Periplasmic binding protein-like II"/>
    <property type="match status" value="1"/>
</dbReference>
<organism evidence="6 7">
    <name type="scientific">Mucilaginibacter terrae</name>
    <dbReference type="NCBI Taxonomy" id="1955052"/>
    <lineage>
        <taxon>Bacteria</taxon>
        <taxon>Pseudomonadati</taxon>
        <taxon>Bacteroidota</taxon>
        <taxon>Sphingobacteriia</taxon>
        <taxon>Sphingobacteriales</taxon>
        <taxon>Sphingobacteriaceae</taxon>
        <taxon>Mucilaginibacter</taxon>
    </lineage>
</organism>
<dbReference type="EMBL" id="JAVLVU010000001">
    <property type="protein sequence ID" value="MDT3403157.1"/>
    <property type="molecule type" value="Genomic_DNA"/>
</dbReference>
<protein>
    <submittedName>
        <fullName evidence="6">LysR family cyn operon transcriptional activator</fullName>
    </submittedName>
</protein>
<dbReference type="SUPFAM" id="SSF46785">
    <property type="entry name" value="Winged helix' DNA-binding domain"/>
    <property type="match status" value="1"/>
</dbReference>
<evidence type="ECO:0000256" key="3">
    <source>
        <dbReference type="ARBA" id="ARBA00023125"/>
    </source>
</evidence>
<comment type="similarity">
    <text evidence="1">Belongs to the LysR transcriptional regulatory family.</text>
</comment>
<evidence type="ECO:0000313" key="7">
    <source>
        <dbReference type="Proteomes" id="UP001258315"/>
    </source>
</evidence>
<keyword evidence="3" id="KW-0238">DNA-binding</keyword>
<reference evidence="7" key="1">
    <citation type="submission" date="2023-07" db="EMBL/GenBank/DDBJ databases">
        <title>Functional and genomic diversity of the sorghum phyllosphere microbiome.</title>
        <authorList>
            <person name="Shade A."/>
        </authorList>
    </citation>
    <scope>NUCLEOTIDE SEQUENCE [LARGE SCALE GENOMIC DNA]</scope>
    <source>
        <strain evidence="7">SORGH_AS_0422</strain>
    </source>
</reference>
<gene>
    <name evidence="6" type="ORF">QE417_002229</name>
</gene>
<dbReference type="PANTHER" id="PTHR30419:SF8">
    <property type="entry name" value="NITROGEN ASSIMILATION TRANSCRIPTIONAL ACTIVATOR-RELATED"/>
    <property type="match status" value="1"/>
</dbReference>
<dbReference type="InterPro" id="IPR050950">
    <property type="entry name" value="HTH-type_LysR_regulators"/>
</dbReference>
<dbReference type="Gene3D" id="3.40.190.290">
    <property type="match status" value="1"/>
</dbReference>
<accession>A0ABU3GTQ3</accession>
<dbReference type="Gene3D" id="1.10.10.10">
    <property type="entry name" value="Winged helix-like DNA-binding domain superfamily/Winged helix DNA-binding domain"/>
    <property type="match status" value="1"/>
</dbReference>
<dbReference type="CDD" id="cd05466">
    <property type="entry name" value="PBP2_LTTR_substrate"/>
    <property type="match status" value="1"/>
</dbReference>
<dbReference type="Pfam" id="PF03466">
    <property type="entry name" value="LysR_substrate"/>
    <property type="match status" value="1"/>
</dbReference>
<dbReference type="Pfam" id="PF00126">
    <property type="entry name" value="HTH_1"/>
    <property type="match status" value="1"/>
</dbReference>
<dbReference type="InterPro" id="IPR036390">
    <property type="entry name" value="WH_DNA-bd_sf"/>
</dbReference>
<dbReference type="InterPro" id="IPR005119">
    <property type="entry name" value="LysR_subst-bd"/>
</dbReference>
<evidence type="ECO:0000256" key="1">
    <source>
        <dbReference type="ARBA" id="ARBA00009437"/>
    </source>
</evidence>
<dbReference type="PANTHER" id="PTHR30419">
    <property type="entry name" value="HTH-TYPE TRANSCRIPTIONAL REGULATOR YBHD"/>
    <property type="match status" value="1"/>
</dbReference>
<keyword evidence="7" id="KW-1185">Reference proteome</keyword>
<evidence type="ECO:0000313" key="6">
    <source>
        <dbReference type="EMBL" id="MDT3403157.1"/>
    </source>
</evidence>
<name>A0ABU3GTQ3_9SPHI</name>
<sequence>MKKALAMELRQLKYFIKAAELQNFTEAANLSFITQSTLSQQIKQLEDELGILLFDRLGKRVRLTEAGQLFLPYAQKTAKDAQDGSDILKDLMNLETGTLTIGITYGLMHVLTKAIEDFSQQRPNIRLLINFGTTSELLANLEQGKVDMVLSFLPVQQNSAYHSQKLFSSSLSLIAHKNHTCTKNKQVKLKELEKLQLLLPSAGYSIRNYFDKITVKHGVNINVQMEVNDINMLLQLVDTGKWCTVLMASSIYQHPELRAIKITGDGMEREATITWWANTYQKKAACLMADCLKKYSAIYSIDQ</sequence>
<evidence type="ECO:0000259" key="5">
    <source>
        <dbReference type="PROSITE" id="PS50931"/>
    </source>
</evidence>
<feature type="domain" description="HTH lysR-type" evidence="5">
    <location>
        <begin position="7"/>
        <end position="64"/>
    </location>
</feature>
<evidence type="ECO:0000256" key="2">
    <source>
        <dbReference type="ARBA" id="ARBA00023015"/>
    </source>
</evidence>
<dbReference type="Proteomes" id="UP001258315">
    <property type="component" value="Unassembled WGS sequence"/>
</dbReference>
<dbReference type="RefSeq" id="WP_311949940.1">
    <property type="nucleotide sequence ID" value="NZ_JAVLVU010000001.1"/>
</dbReference>
<dbReference type="PRINTS" id="PR00039">
    <property type="entry name" value="HTHLYSR"/>
</dbReference>